<feature type="transmembrane region" description="Helical" evidence="1">
    <location>
        <begin position="87"/>
        <end position="109"/>
    </location>
</feature>
<keyword evidence="1" id="KW-0812">Transmembrane</keyword>
<dbReference type="PANTHER" id="PTHR37544:SF3">
    <property type="entry name" value="SPRAY"/>
    <property type="match status" value="1"/>
</dbReference>
<feature type="transmembrane region" description="Helical" evidence="1">
    <location>
        <begin position="466"/>
        <end position="485"/>
    </location>
</feature>
<sequence length="567" mass="62937">MMAESEENNSREKAQVAAENHLVDVEPEDEQTRSAATWKPVSVRPLTVGILAILQLVPVIVLEILLQRSKLAPLAFDTSDSSSYAAWQYPAMAFFLVDGLLWEVVYARICQLESFYQLSQPGGASLENSLAMSYIDMITFLVPVKSAMVHHWSVFLASVVYLATFTLAPLFTRLAWILVWPEAYSVAIVIVLPSEPWCRALEVLCVLSAACGLGLAVIQKRRSGLLSEISSIEDLGRLICDSAEFLSLLKKIPSHADSKAIQRALQHCRFRLLYKQNRLELVAFQSSNTTSIPATIGIRNTSFDAHPFGLFASVIWTVELMVIGVYLPIALLSRFPPDDFEPDILRSLFTALLLINTISWSGIQSSLNAILPFAFMTASRQSKEPRVRSHESLNHIRQRFTSGSSLLQITAGSTPCLMALCGSLNLQLMILLVNPLWDSALSIIKKQGLDAPVPGCLSGPAMLAQILSYIAPILSFAAFINALLYRRIFAPRKPNTMISKMIYLCRGERLLQDVREGRVSNESTTDGCYSFGWLQDREGQWFVGVDRRVSVAKEYKKVDEIGPEAEG</sequence>
<dbReference type="Pfam" id="PF11915">
    <property type="entry name" value="DUF3433"/>
    <property type="match status" value="1"/>
</dbReference>
<feature type="transmembrane region" description="Helical" evidence="1">
    <location>
        <begin position="308"/>
        <end position="329"/>
    </location>
</feature>
<feature type="transmembrane region" description="Helical" evidence="1">
    <location>
        <begin position="200"/>
        <end position="218"/>
    </location>
</feature>
<protein>
    <submittedName>
        <fullName evidence="2">Uncharacterized protein</fullName>
    </submittedName>
</protein>
<organism evidence="2 3">
    <name type="scientific">Triangularia setosa</name>
    <dbReference type="NCBI Taxonomy" id="2587417"/>
    <lineage>
        <taxon>Eukaryota</taxon>
        <taxon>Fungi</taxon>
        <taxon>Dikarya</taxon>
        <taxon>Ascomycota</taxon>
        <taxon>Pezizomycotina</taxon>
        <taxon>Sordariomycetes</taxon>
        <taxon>Sordariomycetidae</taxon>
        <taxon>Sordariales</taxon>
        <taxon>Podosporaceae</taxon>
        <taxon>Triangularia</taxon>
    </lineage>
</organism>
<dbReference type="EMBL" id="MU866096">
    <property type="protein sequence ID" value="KAK4180670.1"/>
    <property type="molecule type" value="Genomic_DNA"/>
</dbReference>
<evidence type="ECO:0000256" key="1">
    <source>
        <dbReference type="SAM" id="Phobius"/>
    </source>
</evidence>
<feature type="transmembrane region" description="Helical" evidence="1">
    <location>
        <begin position="406"/>
        <end position="432"/>
    </location>
</feature>
<evidence type="ECO:0000313" key="3">
    <source>
        <dbReference type="Proteomes" id="UP001302321"/>
    </source>
</evidence>
<dbReference type="PANTHER" id="PTHR37544">
    <property type="entry name" value="SPRAY-RELATED"/>
    <property type="match status" value="1"/>
</dbReference>
<keyword evidence="1" id="KW-1133">Transmembrane helix</keyword>
<dbReference type="InterPro" id="IPR021840">
    <property type="entry name" value="DUF3433"/>
</dbReference>
<gene>
    <name evidence="2" type="ORF">QBC36DRAFT_319806</name>
</gene>
<proteinExistence type="predicted"/>
<dbReference type="Proteomes" id="UP001302321">
    <property type="component" value="Unassembled WGS sequence"/>
</dbReference>
<reference evidence="2" key="1">
    <citation type="journal article" date="2023" name="Mol. Phylogenet. Evol.">
        <title>Genome-scale phylogeny and comparative genomics of the fungal order Sordariales.</title>
        <authorList>
            <person name="Hensen N."/>
            <person name="Bonometti L."/>
            <person name="Westerberg I."/>
            <person name="Brannstrom I.O."/>
            <person name="Guillou S."/>
            <person name="Cros-Aarteil S."/>
            <person name="Calhoun S."/>
            <person name="Haridas S."/>
            <person name="Kuo A."/>
            <person name="Mondo S."/>
            <person name="Pangilinan J."/>
            <person name="Riley R."/>
            <person name="LaButti K."/>
            <person name="Andreopoulos B."/>
            <person name="Lipzen A."/>
            <person name="Chen C."/>
            <person name="Yan M."/>
            <person name="Daum C."/>
            <person name="Ng V."/>
            <person name="Clum A."/>
            <person name="Steindorff A."/>
            <person name="Ohm R.A."/>
            <person name="Martin F."/>
            <person name="Silar P."/>
            <person name="Natvig D.O."/>
            <person name="Lalanne C."/>
            <person name="Gautier V."/>
            <person name="Ament-Velasquez S.L."/>
            <person name="Kruys A."/>
            <person name="Hutchinson M.I."/>
            <person name="Powell A.J."/>
            <person name="Barry K."/>
            <person name="Miller A.N."/>
            <person name="Grigoriev I.V."/>
            <person name="Debuchy R."/>
            <person name="Gladieux P."/>
            <person name="Hiltunen Thoren M."/>
            <person name="Johannesson H."/>
        </authorList>
    </citation>
    <scope>NUCLEOTIDE SEQUENCE</scope>
    <source>
        <strain evidence="2">CBS 892.96</strain>
    </source>
</reference>
<accession>A0AAN7AC55</accession>
<feature type="transmembrane region" description="Helical" evidence="1">
    <location>
        <begin position="349"/>
        <end position="376"/>
    </location>
</feature>
<feature type="transmembrane region" description="Helical" evidence="1">
    <location>
        <begin position="149"/>
        <end position="167"/>
    </location>
</feature>
<dbReference type="AlphaFoldDB" id="A0AAN7AC55"/>
<evidence type="ECO:0000313" key="2">
    <source>
        <dbReference type="EMBL" id="KAK4180670.1"/>
    </source>
</evidence>
<keyword evidence="3" id="KW-1185">Reference proteome</keyword>
<name>A0AAN7AC55_9PEZI</name>
<keyword evidence="1" id="KW-0472">Membrane</keyword>
<comment type="caution">
    <text evidence="2">The sequence shown here is derived from an EMBL/GenBank/DDBJ whole genome shotgun (WGS) entry which is preliminary data.</text>
</comment>
<reference evidence="2" key="2">
    <citation type="submission" date="2023-05" db="EMBL/GenBank/DDBJ databases">
        <authorList>
            <consortium name="Lawrence Berkeley National Laboratory"/>
            <person name="Steindorff A."/>
            <person name="Hensen N."/>
            <person name="Bonometti L."/>
            <person name="Westerberg I."/>
            <person name="Brannstrom I.O."/>
            <person name="Guillou S."/>
            <person name="Cros-Aarteil S."/>
            <person name="Calhoun S."/>
            <person name="Haridas S."/>
            <person name="Kuo A."/>
            <person name="Mondo S."/>
            <person name="Pangilinan J."/>
            <person name="Riley R."/>
            <person name="Labutti K."/>
            <person name="Andreopoulos B."/>
            <person name="Lipzen A."/>
            <person name="Chen C."/>
            <person name="Yanf M."/>
            <person name="Daum C."/>
            <person name="Ng V."/>
            <person name="Clum A."/>
            <person name="Ohm R."/>
            <person name="Martin F."/>
            <person name="Silar P."/>
            <person name="Natvig D."/>
            <person name="Lalanne C."/>
            <person name="Gautier V."/>
            <person name="Ament-Velasquez S.L."/>
            <person name="Kruys A."/>
            <person name="Hutchinson M.I."/>
            <person name="Powell A.J."/>
            <person name="Barry K."/>
            <person name="Miller A.N."/>
            <person name="Grigoriev I.V."/>
            <person name="Debuchy R."/>
            <person name="Gladieux P."/>
            <person name="Thoren M.H."/>
            <person name="Johannesson H."/>
        </authorList>
    </citation>
    <scope>NUCLEOTIDE SEQUENCE</scope>
    <source>
        <strain evidence="2">CBS 892.96</strain>
    </source>
</reference>
<feature type="transmembrane region" description="Helical" evidence="1">
    <location>
        <begin position="46"/>
        <end position="66"/>
    </location>
</feature>